<name>A0A7R9HPY3_9NEOP</name>
<sequence length="187" mass="20784">MEGKRGDKQRLGRIVELVETPETIQAAGTETKLVLLPSLVCFWVGLPSRVDHRIVSPFKRGGRSTCAPVFMFNKEEAVWAIRLSINYANELGIWKVEYRLLEGTFPSEISQCEDIPLQAGGFLNSYLGGSVQGIILEPPSTLGRKGLSAAKEIVQTSFSVLACFKESGRHTTQQELIEEYLEEIQPN</sequence>
<reference evidence="1" key="1">
    <citation type="submission" date="2020-11" db="EMBL/GenBank/DDBJ databases">
        <authorList>
            <person name="Tran Van P."/>
        </authorList>
    </citation>
    <scope>NUCLEOTIDE SEQUENCE</scope>
</reference>
<dbReference type="AlphaFoldDB" id="A0A7R9HPY3"/>
<organism evidence="1">
    <name type="scientific">Timema monikensis</name>
    <dbReference type="NCBI Taxonomy" id="170555"/>
    <lineage>
        <taxon>Eukaryota</taxon>
        <taxon>Metazoa</taxon>
        <taxon>Ecdysozoa</taxon>
        <taxon>Arthropoda</taxon>
        <taxon>Hexapoda</taxon>
        <taxon>Insecta</taxon>
        <taxon>Pterygota</taxon>
        <taxon>Neoptera</taxon>
        <taxon>Polyneoptera</taxon>
        <taxon>Phasmatodea</taxon>
        <taxon>Timematodea</taxon>
        <taxon>Timematoidea</taxon>
        <taxon>Timematidae</taxon>
        <taxon>Timema</taxon>
    </lineage>
</organism>
<evidence type="ECO:0000313" key="1">
    <source>
        <dbReference type="EMBL" id="CAD7430669.1"/>
    </source>
</evidence>
<accession>A0A7R9HPY3</accession>
<dbReference type="EMBL" id="OB794584">
    <property type="protein sequence ID" value="CAD7430669.1"/>
    <property type="molecule type" value="Genomic_DNA"/>
</dbReference>
<protein>
    <submittedName>
        <fullName evidence="1">Uncharacterized protein</fullName>
    </submittedName>
</protein>
<proteinExistence type="predicted"/>
<gene>
    <name evidence="1" type="ORF">TMSB3V08_LOCUS7420</name>
</gene>